<evidence type="ECO:0000313" key="3">
    <source>
        <dbReference type="Proteomes" id="UP000198406"/>
    </source>
</evidence>
<dbReference type="Proteomes" id="UP000198406">
    <property type="component" value="Unassembled WGS sequence"/>
</dbReference>
<protein>
    <submittedName>
        <fullName evidence="2">Uncharacterized protein</fullName>
    </submittedName>
</protein>
<feature type="compositionally biased region" description="Low complexity" evidence="1">
    <location>
        <begin position="48"/>
        <end position="58"/>
    </location>
</feature>
<accession>A0A1Z5JWN5</accession>
<reference evidence="2 3" key="1">
    <citation type="journal article" date="2015" name="Plant Cell">
        <title>Oil accumulation by the oleaginous diatom Fistulifera solaris as revealed by the genome and transcriptome.</title>
        <authorList>
            <person name="Tanaka T."/>
            <person name="Maeda Y."/>
            <person name="Veluchamy A."/>
            <person name="Tanaka M."/>
            <person name="Abida H."/>
            <person name="Marechal E."/>
            <person name="Bowler C."/>
            <person name="Muto M."/>
            <person name="Sunaga Y."/>
            <person name="Tanaka M."/>
            <person name="Yoshino T."/>
            <person name="Taniguchi T."/>
            <person name="Fukuda Y."/>
            <person name="Nemoto M."/>
            <person name="Matsumoto M."/>
            <person name="Wong P.S."/>
            <person name="Aburatani S."/>
            <person name="Fujibuchi W."/>
        </authorList>
    </citation>
    <scope>NUCLEOTIDE SEQUENCE [LARGE SCALE GENOMIC DNA]</scope>
    <source>
        <strain evidence="2 3">JPCC DA0580</strain>
    </source>
</reference>
<gene>
    <name evidence="2" type="ORF">FisN_2Lh051</name>
</gene>
<evidence type="ECO:0000313" key="2">
    <source>
        <dbReference type="EMBL" id="GAX18427.1"/>
    </source>
</evidence>
<feature type="region of interest" description="Disordered" evidence="1">
    <location>
        <begin position="15"/>
        <end position="58"/>
    </location>
</feature>
<keyword evidence="3" id="KW-1185">Reference proteome</keyword>
<proteinExistence type="predicted"/>
<sequence>MQQHNCDEYGRLAIAKTMPKRRNSSSPTALPCDNLRRKHSLSPRLPRRNSSNDSFFNSNDCFSLPEDENSQYDDYSSAASSTTTHAGCAPMTNIVCSPRNQITLGEGDDITTSDVSSHISSLVDYDDKEERWNTPNREIIGPTTAPRRLPSLLASSQRRPRLVVRAHSCSAANQKLHLRRDCFPVKPMRLRSTSQLLVTHRRPMSFSGILAERLMETRSNK</sequence>
<dbReference type="EMBL" id="BDSP01000130">
    <property type="protein sequence ID" value="GAX18427.1"/>
    <property type="molecule type" value="Genomic_DNA"/>
</dbReference>
<dbReference type="AlphaFoldDB" id="A0A1Z5JWN5"/>
<comment type="caution">
    <text evidence="2">The sequence shown here is derived from an EMBL/GenBank/DDBJ whole genome shotgun (WGS) entry which is preliminary data.</text>
</comment>
<name>A0A1Z5JWN5_FISSO</name>
<organism evidence="2 3">
    <name type="scientific">Fistulifera solaris</name>
    <name type="common">Oleaginous diatom</name>
    <dbReference type="NCBI Taxonomy" id="1519565"/>
    <lineage>
        <taxon>Eukaryota</taxon>
        <taxon>Sar</taxon>
        <taxon>Stramenopiles</taxon>
        <taxon>Ochrophyta</taxon>
        <taxon>Bacillariophyta</taxon>
        <taxon>Bacillariophyceae</taxon>
        <taxon>Bacillariophycidae</taxon>
        <taxon>Naviculales</taxon>
        <taxon>Naviculaceae</taxon>
        <taxon>Fistulifera</taxon>
    </lineage>
</organism>
<feature type="compositionally biased region" description="Basic residues" evidence="1">
    <location>
        <begin position="36"/>
        <end position="47"/>
    </location>
</feature>
<dbReference type="InParanoid" id="A0A1Z5JWN5"/>
<evidence type="ECO:0000256" key="1">
    <source>
        <dbReference type="SAM" id="MobiDB-lite"/>
    </source>
</evidence>